<dbReference type="InterPro" id="IPR017938">
    <property type="entry name" value="Riboflavin_synthase-like_b-brl"/>
</dbReference>
<evidence type="ECO:0000256" key="1">
    <source>
        <dbReference type="ARBA" id="ARBA00022737"/>
    </source>
</evidence>
<dbReference type="GO" id="GO:0009231">
    <property type="term" value="P:riboflavin biosynthetic process"/>
    <property type="evidence" value="ECO:0007669"/>
    <property type="project" value="TreeGrafter"/>
</dbReference>
<feature type="domain" description="Lumazine-binding" evidence="2">
    <location>
        <begin position="14"/>
        <end position="60"/>
    </location>
</feature>
<dbReference type="PANTHER" id="PTHR21098">
    <property type="entry name" value="RIBOFLAVIN SYNTHASE ALPHA CHAIN"/>
    <property type="match status" value="1"/>
</dbReference>
<gene>
    <name evidence="3" type="ORF">RHGRI_010838</name>
</gene>
<reference evidence="3" key="1">
    <citation type="submission" date="2020-08" db="EMBL/GenBank/DDBJ databases">
        <title>Plant Genome Project.</title>
        <authorList>
            <person name="Zhang R.-G."/>
        </authorList>
    </citation>
    <scope>NUCLEOTIDE SEQUENCE</scope>
    <source>
        <strain evidence="3">WSP0</strain>
        <tissue evidence="3">Leaf</tissue>
    </source>
</reference>
<proteinExistence type="predicted"/>
<dbReference type="GO" id="GO:0004746">
    <property type="term" value="F:riboflavin synthase activity"/>
    <property type="evidence" value="ECO:0007669"/>
    <property type="project" value="TreeGrafter"/>
</dbReference>
<sequence length="112" mass="12317">MGEVRHVGSSNDDDGFTMRIHTKLLHISVNGTCLTVTRFDTQLGEFVVGLSPETVRKTLLIEGECEDVEGGGVEDGEEAGVVVDGGGGWRRRRRRRWRGGWAATEASEKFLL</sequence>
<dbReference type="Pfam" id="PF00677">
    <property type="entry name" value="Lum_binding"/>
    <property type="match status" value="1"/>
</dbReference>
<evidence type="ECO:0000259" key="2">
    <source>
        <dbReference type="Pfam" id="PF00677"/>
    </source>
</evidence>
<accession>A0AAV6KKV9</accession>
<comment type="caution">
    <text evidence="3">The sequence shown here is derived from an EMBL/GenBank/DDBJ whole genome shotgun (WGS) entry which is preliminary data.</text>
</comment>
<evidence type="ECO:0000313" key="4">
    <source>
        <dbReference type="Proteomes" id="UP000823749"/>
    </source>
</evidence>
<dbReference type="PANTHER" id="PTHR21098:SF0">
    <property type="entry name" value="RIBOFLAVIN SYNTHASE"/>
    <property type="match status" value="1"/>
</dbReference>
<keyword evidence="4" id="KW-1185">Reference proteome</keyword>
<dbReference type="AlphaFoldDB" id="A0AAV6KKV9"/>
<dbReference type="Proteomes" id="UP000823749">
    <property type="component" value="Chromosome 4"/>
</dbReference>
<dbReference type="InterPro" id="IPR023366">
    <property type="entry name" value="ATP_synth_asu-like_sf"/>
</dbReference>
<dbReference type="InterPro" id="IPR001783">
    <property type="entry name" value="Lumazine-bd"/>
</dbReference>
<organism evidence="3 4">
    <name type="scientific">Rhododendron griersonianum</name>
    <dbReference type="NCBI Taxonomy" id="479676"/>
    <lineage>
        <taxon>Eukaryota</taxon>
        <taxon>Viridiplantae</taxon>
        <taxon>Streptophyta</taxon>
        <taxon>Embryophyta</taxon>
        <taxon>Tracheophyta</taxon>
        <taxon>Spermatophyta</taxon>
        <taxon>Magnoliopsida</taxon>
        <taxon>eudicotyledons</taxon>
        <taxon>Gunneridae</taxon>
        <taxon>Pentapetalae</taxon>
        <taxon>asterids</taxon>
        <taxon>Ericales</taxon>
        <taxon>Ericaceae</taxon>
        <taxon>Ericoideae</taxon>
        <taxon>Rhodoreae</taxon>
        <taxon>Rhododendron</taxon>
    </lineage>
</organism>
<protein>
    <recommendedName>
        <fullName evidence="2">Lumazine-binding domain-containing protein</fullName>
    </recommendedName>
</protein>
<dbReference type="EMBL" id="JACTNZ010000004">
    <property type="protein sequence ID" value="KAG5552864.1"/>
    <property type="molecule type" value="Genomic_DNA"/>
</dbReference>
<evidence type="ECO:0000313" key="3">
    <source>
        <dbReference type="EMBL" id="KAG5552864.1"/>
    </source>
</evidence>
<keyword evidence="1" id="KW-0677">Repeat</keyword>
<name>A0AAV6KKV9_9ERIC</name>
<dbReference type="InterPro" id="IPR026017">
    <property type="entry name" value="Lumazine-bd_dom"/>
</dbReference>
<dbReference type="Gene3D" id="2.40.30.20">
    <property type="match status" value="1"/>
</dbReference>
<dbReference type="SUPFAM" id="SSF63380">
    <property type="entry name" value="Riboflavin synthase domain-like"/>
    <property type="match status" value="1"/>
</dbReference>